<dbReference type="Proteomes" id="UP001320148">
    <property type="component" value="Chromosome"/>
</dbReference>
<protein>
    <submittedName>
        <fullName evidence="1">Uncharacterized protein</fullName>
    </submittedName>
</protein>
<organism evidence="1 2">
    <name type="scientific">Desulfoluna limicola</name>
    <dbReference type="NCBI Taxonomy" id="2810562"/>
    <lineage>
        <taxon>Bacteria</taxon>
        <taxon>Pseudomonadati</taxon>
        <taxon>Thermodesulfobacteriota</taxon>
        <taxon>Desulfobacteria</taxon>
        <taxon>Desulfobacterales</taxon>
        <taxon>Desulfolunaceae</taxon>
        <taxon>Desulfoluna</taxon>
    </lineage>
</organism>
<sequence length="206" mass="22938">MFYLGVFLEQEEGTAQVVAVEKSFYSGSKKYRVVHVQRLQEKNSVFLTRALLEMRHDERWNAVKKVFSQSGRPPKMKVEPPLILLSSWDNGRHMADEMRRERASVEVIVGPGSDGALNPGKKTDPLANCHAVSAEMMVSSIKKSILKGNLKPEQLTADAAAPLSFLAEALLAEPETLPALSSSTPWFSALGSCIWHGESIRRIKRY</sequence>
<evidence type="ECO:0000313" key="2">
    <source>
        <dbReference type="Proteomes" id="UP001320148"/>
    </source>
</evidence>
<proteinExistence type="predicted"/>
<evidence type="ECO:0000313" key="1">
    <source>
        <dbReference type="EMBL" id="BCS95625.1"/>
    </source>
</evidence>
<dbReference type="EMBL" id="AP024488">
    <property type="protein sequence ID" value="BCS95625.1"/>
    <property type="molecule type" value="Genomic_DNA"/>
</dbReference>
<keyword evidence="2" id="KW-1185">Reference proteome</keyword>
<name>A0ABM7PEY1_9BACT</name>
<accession>A0ABM7PEY1</accession>
<reference evidence="1 2" key="1">
    <citation type="submission" date="2021-02" db="EMBL/GenBank/DDBJ databases">
        <title>Complete genome of Desulfoluna sp. strain ASN36.</title>
        <authorList>
            <person name="Takahashi A."/>
            <person name="Kojima H."/>
            <person name="Fukui M."/>
        </authorList>
    </citation>
    <scope>NUCLEOTIDE SEQUENCE [LARGE SCALE GENOMIC DNA]</scope>
    <source>
        <strain evidence="1 2">ASN36</strain>
    </source>
</reference>
<dbReference type="RefSeq" id="WP_236891897.1">
    <property type="nucleotide sequence ID" value="NZ_AP024488.1"/>
</dbReference>
<gene>
    <name evidence="1" type="ORF">DSLASN_12570</name>
</gene>